<dbReference type="Pfam" id="PF01323">
    <property type="entry name" value="DSBA"/>
    <property type="match status" value="1"/>
</dbReference>
<dbReference type="SUPFAM" id="SSF52833">
    <property type="entry name" value="Thioredoxin-like"/>
    <property type="match status" value="1"/>
</dbReference>
<dbReference type="InterPro" id="IPR014440">
    <property type="entry name" value="HCCAis_GSTk"/>
</dbReference>
<feature type="domain" description="DSBA-like thioredoxin" evidence="3">
    <location>
        <begin position="4"/>
        <end position="197"/>
    </location>
</feature>
<organism evidence="4 5">
    <name type="scientific">Stappia albiluteola</name>
    <dbReference type="NCBI Taxonomy" id="2758565"/>
    <lineage>
        <taxon>Bacteria</taxon>
        <taxon>Pseudomonadati</taxon>
        <taxon>Pseudomonadota</taxon>
        <taxon>Alphaproteobacteria</taxon>
        <taxon>Hyphomicrobiales</taxon>
        <taxon>Stappiaceae</taxon>
        <taxon>Stappia</taxon>
    </lineage>
</organism>
<dbReference type="AlphaFoldDB" id="A0A839AJ99"/>
<dbReference type="RefSeq" id="WP_182167977.1">
    <property type="nucleotide sequence ID" value="NZ_JACFXV010000066.1"/>
</dbReference>
<dbReference type="GO" id="GO:0006749">
    <property type="term" value="P:glutathione metabolic process"/>
    <property type="evidence" value="ECO:0007669"/>
    <property type="project" value="TreeGrafter"/>
</dbReference>
<dbReference type="Gene3D" id="3.40.30.10">
    <property type="entry name" value="Glutaredoxin"/>
    <property type="match status" value="1"/>
</dbReference>
<evidence type="ECO:0000256" key="2">
    <source>
        <dbReference type="PIRSR" id="PIRSR006386-1"/>
    </source>
</evidence>
<dbReference type="EMBL" id="JACFXV010000066">
    <property type="protein sequence ID" value="MBA5779146.1"/>
    <property type="molecule type" value="Genomic_DNA"/>
</dbReference>
<dbReference type="Proteomes" id="UP000541109">
    <property type="component" value="Unassembled WGS sequence"/>
</dbReference>
<evidence type="ECO:0000256" key="1">
    <source>
        <dbReference type="PIRNR" id="PIRNR006386"/>
    </source>
</evidence>
<gene>
    <name evidence="4" type="ORF">H2509_18615</name>
</gene>
<dbReference type="InterPro" id="IPR001853">
    <property type="entry name" value="DSBA-like_thioredoxin_dom"/>
</dbReference>
<reference evidence="4 5" key="1">
    <citation type="submission" date="2020-07" db="EMBL/GenBank/DDBJ databases">
        <title>Stappia sp., F7233, whole genome shotgun sequencing project.</title>
        <authorList>
            <person name="Jiang S."/>
            <person name="Liu Z.W."/>
            <person name="Du Z.J."/>
        </authorList>
    </citation>
    <scope>NUCLEOTIDE SEQUENCE [LARGE SCALE GENOMIC DNA]</scope>
    <source>
        <strain evidence="4 5">F7233</strain>
    </source>
</reference>
<dbReference type="PANTHER" id="PTHR42943">
    <property type="entry name" value="GLUTATHIONE S-TRANSFERASE KAPPA"/>
    <property type="match status" value="1"/>
</dbReference>
<evidence type="ECO:0000259" key="3">
    <source>
        <dbReference type="Pfam" id="PF01323"/>
    </source>
</evidence>
<comment type="caution">
    <text evidence="4">The sequence shown here is derived from an EMBL/GenBank/DDBJ whole genome shotgun (WGS) entry which is preliminary data.</text>
</comment>
<dbReference type="InterPro" id="IPR051924">
    <property type="entry name" value="GST_Kappa/NadH"/>
</dbReference>
<dbReference type="GO" id="GO:0018845">
    <property type="term" value="F:2-hydroxychromene-2-carboxylate isomerase activity"/>
    <property type="evidence" value="ECO:0007669"/>
    <property type="project" value="UniProtKB-UniRule"/>
</dbReference>
<dbReference type="GO" id="GO:1901170">
    <property type="term" value="P:naphthalene catabolic process"/>
    <property type="evidence" value="ECO:0007669"/>
    <property type="project" value="InterPro"/>
</dbReference>
<keyword evidence="5" id="KW-1185">Reference proteome</keyword>
<dbReference type="GO" id="GO:0004602">
    <property type="term" value="F:glutathione peroxidase activity"/>
    <property type="evidence" value="ECO:0007669"/>
    <property type="project" value="TreeGrafter"/>
</dbReference>
<dbReference type="PANTHER" id="PTHR42943:SF13">
    <property type="entry name" value="GLUTATHIONE S-TRANSFERASE KAPPA-RELATED"/>
    <property type="match status" value="1"/>
</dbReference>
<comment type="catalytic activity">
    <reaction evidence="1">
        <text>2-hydroxychromene-2-carboxylate = (3E)-4-(2-hydroxyphenyl)-2-oxobut-3-enoate</text>
        <dbReference type="Rhea" id="RHEA:27401"/>
        <dbReference type="ChEBI" id="CHEBI:59350"/>
        <dbReference type="ChEBI" id="CHEBI:59353"/>
        <dbReference type="EC" id="5.99.1.4"/>
    </reaction>
</comment>
<protein>
    <recommendedName>
        <fullName evidence="1">2-hydroxychromene-2-carboxylate isomerase</fullName>
        <ecNumber evidence="1">5.99.1.4</ecNumber>
    </recommendedName>
</protein>
<sequence>MQRVIDYYYSHPSPWAYMGHRAFLDLAEAHNYAVRFKPVNLGQVFAETGGLPLGQRHAVRQAYRFLELQRWRDKRDLPLNLRPAFFPVDAGPSDRAAIALALEGGPVGLFSERVLRSVWAEERNVADREVLTSILTDLGQDAARILDLSEKTEIADRYAAHQQEAVDAGVFGSPSYVWKGEVFWGQDRLELLADALASDRAAYTAD</sequence>
<comment type="similarity">
    <text evidence="1">Belongs to the GST superfamily. NadH family.</text>
</comment>
<evidence type="ECO:0000313" key="4">
    <source>
        <dbReference type="EMBL" id="MBA5779146.1"/>
    </source>
</evidence>
<dbReference type="InterPro" id="IPR044087">
    <property type="entry name" value="NahD-like"/>
</dbReference>
<accession>A0A839AJ99</accession>
<feature type="active site" description="Nucleophile" evidence="2">
    <location>
        <position position="13"/>
    </location>
</feature>
<proteinExistence type="inferred from homology"/>
<dbReference type="PIRSF" id="PIRSF006386">
    <property type="entry name" value="HCCAis_GSTk"/>
    <property type="match status" value="1"/>
</dbReference>
<dbReference type="GO" id="GO:0004364">
    <property type="term" value="F:glutathione transferase activity"/>
    <property type="evidence" value="ECO:0007669"/>
    <property type="project" value="TreeGrafter"/>
</dbReference>
<keyword evidence="1 4" id="KW-0413">Isomerase</keyword>
<dbReference type="EC" id="5.99.1.4" evidence="1"/>
<dbReference type="CDD" id="cd03022">
    <property type="entry name" value="DsbA_HCCA_Iso"/>
    <property type="match status" value="1"/>
</dbReference>
<name>A0A839AJ99_9HYPH</name>
<evidence type="ECO:0000313" key="5">
    <source>
        <dbReference type="Proteomes" id="UP000541109"/>
    </source>
</evidence>
<dbReference type="InterPro" id="IPR036249">
    <property type="entry name" value="Thioredoxin-like_sf"/>
</dbReference>